<dbReference type="InterPro" id="IPR002252">
    <property type="entry name" value="Glyco_hydro_36"/>
</dbReference>
<dbReference type="Gene3D" id="3.20.20.70">
    <property type="entry name" value="Aldolase class I"/>
    <property type="match status" value="1"/>
</dbReference>
<organism evidence="1">
    <name type="scientific">freshwater metagenome</name>
    <dbReference type="NCBI Taxonomy" id="449393"/>
    <lineage>
        <taxon>unclassified sequences</taxon>
        <taxon>metagenomes</taxon>
        <taxon>ecological metagenomes</taxon>
    </lineage>
</organism>
<dbReference type="InterPro" id="IPR017853">
    <property type="entry name" value="GH"/>
</dbReference>
<reference evidence="1" key="1">
    <citation type="submission" date="2020-05" db="EMBL/GenBank/DDBJ databases">
        <authorList>
            <person name="Chiriac C."/>
            <person name="Salcher M."/>
            <person name="Ghai R."/>
            <person name="Kavagutti S V."/>
        </authorList>
    </citation>
    <scope>NUCLEOTIDE SEQUENCE</scope>
</reference>
<dbReference type="CDD" id="cd14791">
    <property type="entry name" value="GH36"/>
    <property type="match status" value="1"/>
</dbReference>
<dbReference type="InterPro" id="IPR013785">
    <property type="entry name" value="Aldolase_TIM"/>
</dbReference>
<dbReference type="InterPro" id="IPR038417">
    <property type="entry name" value="Alpga-gal_N_sf"/>
</dbReference>
<evidence type="ECO:0000313" key="1">
    <source>
        <dbReference type="EMBL" id="CAB4936431.1"/>
    </source>
</evidence>
<dbReference type="GO" id="GO:0004557">
    <property type="term" value="F:alpha-galactosidase activity"/>
    <property type="evidence" value="ECO:0007669"/>
    <property type="project" value="InterPro"/>
</dbReference>
<dbReference type="EMBL" id="CAFBMZ010000120">
    <property type="protein sequence ID" value="CAB4936431.1"/>
    <property type="molecule type" value="Genomic_DNA"/>
</dbReference>
<sequence length="546" mass="60973">MISSKDYKVSFEDLASTCIHYWSSDWGSEWTPHVKSALLPLDIGVTTGRSSKGHHPFIIFEDGQQAHFLAVAWSGNWQITCSSSLNNINIVVTTDAEETQIVTKTVSSGGIDAAMREFISDFRSTDTHTVPKLLTEWNSWWPYEDVDINEARLLANAACAKKVGIEVAVLDAGWFGPAVKDSHWHNLRGDWDQRNVERFPSGLKAIGDEVRKLGIDFGIWLEIEALGEKAELAATHPQFIAENDGKNLQYVCLGNPDAFTWALKISKSLIEECGASWIKMDFNVDPGLGCNRNDHGHTSALGLNAHIKNLYALLDTLKTDYPDLTIENCSSGGLRWDLAMAMHVDMGFASDPDWPEHSLACFWASSLFFPVEKLLGWCDSQWHGEHPQQDFRAVESTDADLEFALAITLLGGFGISAKLPDFSESKMHLVDQFVAIYKEYFRPRFQDTAFIKHLTAQPERDHAGARTVAFAIESPSYPPLFTIYQLDGTTERPAITYTPPKPDAHYQIKNLVSGEILYPRHKGTLTLENNLKDNTAMILSFIEISG</sequence>
<dbReference type="SUPFAM" id="SSF51445">
    <property type="entry name" value="(Trans)glycosidases"/>
    <property type="match status" value="1"/>
</dbReference>
<gene>
    <name evidence="1" type="ORF">UFOPK3684_01249</name>
</gene>
<dbReference type="Pfam" id="PF02065">
    <property type="entry name" value="Melibiase"/>
    <property type="match status" value="1"/>
</dbReference>
<dbReference type="GO" id="GO:0016052">
    <property type="term" value="P:carbohydrate catabolic process"/>
    <property type="evidence" value="ECO:0007669"/>
    <property type="project" value="InterPro"/>
</dbReference>
<dbReference type="AlphaFoldDB" id="A0A6J7J0I6"/>
<protein>
    <submittedName>
        <fullName evidence="1">Unannotated protein</fullName>
    </submittedName>
</protein>
<accession>A0A6J7J0I6</accession>
<dbReference type="Gene3D" id="2.70.98.60">
    <property type="entry name" value="alpha-galactosidase from lactobacil brevis"/>
    <property type="match status" value="1"/>
</dbReference>
<proteinExistence type="predicted"/>
<name>A0A6J7J0I6_9ZZZZ</name>
<dbReference type="PRINTS" id="PR00743">
    <property type="entry name" value="GLHYDRLASE36"/>
</dbReference>